<dbReference type="Pfam" id="PF02541">
    <property type="entry name" value="Ppx-GppA"/>
    <property type="match status" value="1"/>
</dbReference>
<dbReference type="CDD" id="cd00077">
    <property type="entry name" value="HDc"/>
    <property type="match status" value="1"/>
</dbReference>
<dbReference type="PANTHER" id="PTHR30005">
    <property type="entry name" value="EXOPOLYPHOSPHATASE"/>
    <property type="match status" value="1"/>
</dbReference>
<keyword evidence="4" id="KW-1185">Reference proteome</keyword>
<feature type="domain" description="Ppx/GppA phosphatase C-terminal" evidence="2">
    <location>
        <begin position="246"/>
        <end position="408"/>
    </location>
</feature>
<accession>A0A2V2MYK7</accession>
<dbReference type="InterPro" id="IPR003695">
    <property type="entry name" value="Ppx_GppA_N"/>
</dbReference>
<dbReference type="InterPro" id="IPR003607">
    <property type="entry name" value="HD/PDEase_dom"/>
</dbReference>
<dbReference type="Gene3D" id="1.10.3210.10">
    <property type="entry name" value="Hypothetical protein af1432"/>
    <property type="match status" value="1"/>
</dbReference>
<protein>
    <recommendedName>
        <fullName evidence="5">Ppx/GppA family phosphatase</fullName>
    </recommendedName>
</protein>
<evidence type="ECO:0000259" key="1">
    <source>
        <dbReference type="Pfam" id="PF02541"/>
    </source>
</evidence>
<dbReference type="GeneID" id="97550042"/>
<dbReference type="RefSeq" id="WP_109967923.1">
    <property type="nucleotide sequence ID" value="NZ_CP176093.1"/>
</dbReference>
<dbReference type="AlphaFoldDB" id="A0A2V2MYK7"/>
<dbReference type="InterPro" id="IPR050273">
    <property type="entry name" value="GppA/Ppx_hydrolase"/>
</dbReference>
<comment type="caution">
    <text evidence="3">The sequence shown here is derived from an EMBL/GenBank/DDBJ whole genome shotgun (WGS) entry which is preliminary data.</text>
</comment>
<sequence length="454" mass="50785">MAVATSALREAENRNDLIDPIFSDTGVSIKVISGAEEARLIWLGVRSMIRNKRTKTLFIDIGGGSTEVSIGDVNDLLFSCSLKLGAIRTTQAVVSAGYQKPYTSIIFESLNSTILEELGCIIPELEKHSCFQAYGSSGTILALESIARNVSVTSSAHIQGILTIQELKQIIRFLGKIPLDDRRKVDGLNPARADIIIAGACILMAILEKAEVQKVQVTSYGLRDGLLQEYLLTKVDPGAMEIGPTRQNIIQEVGEIFRIDVSHADRVRNIAVMLYESGKEIHLFNLPDCSLELLMHAAYLHDIGHIVSYPKHHYHTYYLIRSLHLPEFSNEEKEIIALIARYHRKKVAREKDEPFLKLCKSHQKMVKMLSYLLRIAEILDRSHYGRISRVTFNNLTNKAITLNIECPDDISLELTGINDDKGLFKKIFGVELRTTISQLSQNDIIHSVSSELTS</sequence>
<dbReference type="Gene3D" id="3.30.420.40">
    <property type="match status" value="1"/>
</dbReference>
<name>A0A2V2MYK7_9EURY</name>
<evidence type="ECO:0000313" key="3">
    <source>
        <dbReference type="EMBL" id="PWR73022.1"/>
    </source>
</evidence>
<feature type="domain" description="Ppx/GppA phosphatase N-terminal" evidence="1">
    <location>
        <begin position="1"/>
        <end position="232"/>
    </location>
</feature>
<dbReference type="PANTHER" id="PTHR30005:SF0">
    <property type="entry name" value="RETROGRADE REGULATION PROTEIN 2"/>
    <property type="match status" value="1"/>
</dbReference>
<gene>
    <name evidence="3" type="ORF">DK846_05415</name>
</gene>
<dbReference type="SUPFAM" id="SSF53067">
    <property type="entry name" value="Actin-like ATPase domain"/>
    <property type="match status" value="2"/>
</dbReference>
<dbReference type="CDD" id="cd24006">
    <property type="entry name" value="ASKHA_NBD_PPX_GppA"/>
    <property type="match status" value="1"/>
</dbReference>
<proteinExistence type="predicted"/>
<dbReference type="OrthoDB" id="10802at2157"/>
<evidence type="ECO:0008006" key="5">
    <source>
        <dbReference type="Google" id="ProtNLM"/>
    </source>
</evidence>
<dbReference type="EMBL" id="QGMY01000004">
    <property type="protein sequence ID" value="PWR73022.1"/>
    <property type="molecule type" value="Genomic_DNA"/>
</dbReference>
<dbReference type="InterPro" id="IPR043129">
    <property type="entry name" value="ATPase_NBD"/>
</dbReference>
<dbReference type="InterPro" id="IPR048950">
    <property type="entry name" value="Ppx_GppA_C"/>
</dbReference>
<organism evidence="3 4">
    <name type="scientific">Methanospirillum lacunae</name>
    <dbReference type="NCBI Taxonomy" id="668570"/>
    <lineage>
        <taxon>Archaea</taxon>
        <taxon>Methanobacteriati</taxon>
        <taxon>Methanobacteriota</taxon>
        <taxon>Stenosarchaea group</taxon>
        <taxon>Methanomicrobia</taxon>
        <taxon>Methanomicrobiales</taxon>
        <taxon>Methanospirillaceae</taxon>
        <taxon>Methanospirillum</taxon>
    </lineage>
</organism>
<dbReference type="Pfam" id="PF21447">
    <property type="entry name" value="Ppx-GppA_III"/>
    <property type="match status" value="1"/>
</dbReference>
<evidence type="ECO:0000259" key="2">
    <source>
        <dbReference type="Pfam" id="PF21447"/>
    </source>
</evidence>
<dbReference type="Gene3D" id="3.30.420.150">
    <property type="entry name" value="Exopolyphosphatase. Domain 2"/>
    <property type="match status" value="1"/>
</dbReference>
<reference evidence="3 4" key="1">
    <citation type="submission" date="2018-05" db="EMBL/GenBank/DDBJ databases">
        <title>Draft genome of Methanospirillum lacunae Ki8-1.</title>
        <authorList>
            <person name="Dueholm M.S."/>
            <person name="Nielsen P.H."/>
            <person name="Bakmann L.F."/>
            <person name="Otzen D.E."/>
        </authorList>
    </citation>
    <scope>NUCLEOTIDE SEQUENCE [LARGE SCALE GENOMIC DNA]</scope>
    <source>
        <strain evidence="3 4">Ki8-1</strain>
    </source>
</reference>
<dbReference type="GO" id="GO:0006357">
    <property type="term" value="P:regulation of transcription by RNA polymerase II"/>
    <property type="evidence" value="ECO:0007669"/>
    <property type="project" value="TreeGrafter"/>
</dbReference>
<dbReference type="Proteomes" id="UP000245657">
    <property type="component" value="Unassembled WGS sequence"/>
</dbReference>
<evidence type="ECO:0000313" key="4">
    <source>
        <dbReference type="Proteomes" id="UP000245657"/>
    </source>
</evidence>
<dbReference type="SUPFAM" id="SSF109604">
    <property type="entry name" value="HD-domain/PDEase-like"/>
    <property type="match status" value="1"/>
</dbReference>